<organism evidence="19">
    <name type="scientific">mine drainage metagenome</name>
    <dbReference type="NCBI Taxonomy" id="410659"/>
    <lineage>
        <taxon>unclassified sequences</taxon>
        <taxon>metagenomes</taxon>
        <taxon>ecological metagenomes</taxon>
    </lineage>
</organism>
<evidence type="ECO:0000256" key="13">
    <source>
        <dbReference type="ARBA" id="ARBA00023128"/>
    </source>
</evidence>
<dbReference type="InterPro" id="IPR010934">
    <property type="entry name" value="NADH_DH_su5_C"/>
</dbReference>
<evidence type="ECO:0000256" key="16">
    <source>
        <dbReference type="SAM" id="Phobius"/>
    </source>
</evidence>
<evidence type="ECO:0000256" key="12">
    <source>
        <dbReference type="ARBA" id="ARBA00023075"/>
    </source>
</evidence>
<feature type="transmembrane region" description="Helical" evidence="16">
    <location>
        <begin position="283"/>
        <end position="303"/>
    </location>
</feature>
<dbReference type="GO" id="GO:0015990">
    <property type="term" value="P:electron transport coupled proton transport"/>
    <property type="evidence" value="ECO:0007669"/>
    <property type="project" value="TreeGrafter"/>
</dbReference>
<comment type="catalytic activity">
    <reaction evidence="15">
        <text>a ubiquinone + NADH + 5 H(+)(in) = a ubiquinol + NAD(+) + 4 H(+)(out)</text>
        <dbReference type="Rhea" id="RHEA:29091"/>
        <dbReference type="Rhea" id="RHEA-COMP:9565"/>
        <dbReference type="Rhea" id="RHEA-COMP:9566"/>
        <dbReference type="ChEBI" id="CHEBI:15378"/>
        <dbReference type="ChEBI" id="CHEBI:16389"/>
        <dbReference type="ChEBI" id="CHEBI:17976"/>
        <dbReference type="ChEBI" id="CHEBI:57540"/>
        <dbReference type="ChEBI" id="CHEBI:57945"/>
        <dbReference type="EC" id="7.1.1.2"/>
    </reaction>
</comment>
<gene>
    <name evidence="19" type="ORF">GALL_538170</name>
</gene>
<feature type="transmembrane region" description="Helical" evidence="16">
    <location>
        <begin position="37"/>
        <end position="61"/>
    </location>
</feature>
<sequence>MFHLITHAFFKALLFLSAGSVIHAMSDEQDMRKMGGLAKVIPVTCTVMWIGNLALAGIPPLAGSYSKDAIISATYAAHTGIGMYAFICTLLAAFLTAFYSWRLLFMTFHGKSRASHHALEHAHESPWVMLAPLVVLALGAVFAGWALSPWFIGAGWEHFWNGAIFNGPQNQIMETMERVPRWVELAPLVLAILGIGVAWVMYIASPLLPIRLAMMFRPIYRFLLNKWYFDELYNVIFVQPTIRLARLFWQVGDVTIIDGVPNGLAEITSDGSRQIVKIQTGSLAVYAFVMLIGVVALVSIFMLSR</sequence>
<feature type="domain" description="NADH:quinone oxidoreductase/Mrp antiporter transmembrane" evidence="17">
    <location>
        <begin position="1"/>
        <end position="89"/>
    </location>
</feature>
<keyword evidence="10 16" id="KW-1133">Transmembrane helix</keyword>
<keyword evidence="7" id="KW-0999">Mitochondrion inner membrane</keyword>
<dbReference type="GO" id="GO:0005743">
    <property type="term" value="C:mitochondrial inner membrane"/>
    <property type="evidence" value="ECO:0007669"/>
    <property type="project" value="UniProtKB-SubCell"/>
</dbReference>
<evidence type="ECO:0000256" key="1">
    <source>
        <dbReference type="ARBA" id="ARBA00004448"/>
    </source>
</evidence>
<evidence type="ECO:0000259" key="18">
    <source>
        <dbReference type="Pfam" id="PF06455"/>
    </source>
</evidence>
<keyword evidence="6 16" id="KW-0812">Transmembrane</keyword>
<evidence type="ECO:0000256" key="11">
    <source>
        <dbReference type="ARBA" id="ARBA00023027"/>
    </source>
</evidence>
<dbReference type="Pfam" id="PF06455">
    <property type="entry name" value="NADH5_C"/>
    <property type="match status" value="1"/>
</dbReference>
<evidence type="ECO:0000259" key="17">
    <source>
        <dbReference type="Pfam" id="PF00361"/>
    </source>
</evidence>
<keyword evidence="14 16" id="KW-0472">Membrane</keyword>
<evidence type="ECO:0000256" key="5">
    <source>
        <dbReference type="ARBA" id="ARBA00022660"/>
    </source>
</evidence>
<evidence type="ECO:0000256" key="2">
    <source>
        <dbReference type="ARBA" id="ARBA00012944"/>
    </source>
</evidence>
<keyword evidence="5" id="KW-0679">Respiratory chain</keyword>
<evidence type="ECO:0000256" key="8">
    <source>
        <dbReference type="ARBA" id="ARBA00022967"/>
    </source>
</evidence>
<dbReference type="GO" id="GO:0042773">
    <property type="term" value="P:ATP synthesis coupled electron transport"/>
    <property type="evidence" value="ECO:0007669"/>
    <property type="project" value="InterPro"/>
</dbReference>
<dbReference type="InterPro" id="IPR001750">
    <property type="entry name" value="ND/Mrp_TM"/>
</dbReference>
<dbReference type="PANTHER" id="PTHR42829">
    <property type="entry name" value="NADH-UBIQUINONE OXIDOREDUCTASE CHAIN 5"/>
    <property type="match status" value="1"/>
</dbReference>
<name>A0A1J5P9Y9_9ZZZZ</name>
<keyword evidence="4" id="KW-0813">Transport</keyword>
<accession>A0A1J5P9Y9</accession>
<dbReference type="PANTHER" id="PTHR42829:SF2">
    <property type="entry name" value="NADH-UBIQUINONE OXIDOREDUCTASE CHAIN 5"/>
    <property type="match status" value="1"/>
</dbReference>
<comment type="subcellular location">
    <subcellularLocation>
        <location evidence="1">Mitochondrion inner membrane</location>
        <topology evidence="1">Multi-pass membrane protein</topology>
    </subcellularLocation>
</comment>
<keyword evidence="11" id="KW-0520">NAD</keyword>
<dbReference type="EMBL" id="MLJW01007960">
    <property type="protein sequence ID" value="OIQ64631.1"/>
    <property type="molecule type" value="Genomic_DNA"/>
</dbReference>
<keyword evidence="9" id="KW-0249">Electron transport</keyword>
<proteinExistence type="predicted"/>
<keyword evidence="8" id="KW-1278">Translocase</keyword>
<comment type="caution">
    <text evidence="19">The sequence shown here is derived from an EMBL/GenBank/DDBJ whole genome shotgun (WGS) entry which is preliminary data.</text>
</comment>
<keyword evidence="12" id="KW-0830">Ubiquinone</keyword>
<reference evidence="19" key="1">
    <citation type="submission" date="2016-10" db="EMBL/GenBank/DDBJ databases">
        <title>Sequence of Gallionella enrichment culture.</title>
        <authorList>
            <person name="Poehlein A."/>
            <person name="Muehling M."/>
            <person name="Daniel R."/>
        </authorList>
    </citation>
    <scope>NUCLEOTIDE SEQUENCE</scope>
</reference>
<evidence type="ECO:0000256" key="4">
    <source>
        <dbReference type="ARBA" id="ARBA00022448"/>
    </source>
</evidence>
<dbReference type="GO" id="GO:0003954">
    <property type="term" value="F:NADH dehydrogenase activity"/>
    <property type="evidence" value="ECO:0007669"/>
    <property type="project" value="TreeGrafter"/>
</dbReference>
<keyword evidence="19" id="KW-0560">Oxidoreductase</keyword>
<dbReference type="EC" id="7.1.1.2" evidence="2"/>
<protein>
    <recommendedName>
        <fullName evidence="3">NADH-ubiquinone oxidoreductase chain 5</fullName>
        <ecNumber evidence="2">7.1.1.2</ecNumber>
    </recommendedName>
</protein>
<evidence type="ECO:0000256" key="10">
    <source>
        <dbReference type="ARBA" id="ARBA00022989"/>
    </source>
</evidence>
<feature type="domain" description="NADH dehydrogenase subunit 5 C-terminal" evidence="18">
    <location>
        <begin position="99"/>
        <end position="149"/>
    </location>
</feature>
<evidence type="ECO:0000256" key="7">
    <source>
        <dbReference type="ARBA" id="ARBA00022792"/>
    </source>
</evidence>
<evidence type="ECO:0000256" key="14">
    <source>
        <dbReference type="ARBA" id="ARBA00023136"/>
    </source>
</evidence>
<feature type="transmembrane region" description="Helical" evidence="16">
    <location>
        <begin position="6"/>
        <end position="25"/>
    </location>
</feature>
<dbReference type="InterPro" id="IPR003945">
    <property type="entry name" value="NU5C-like"/>
</dbReference>
<evidence type="ECO:0000256" key="9">
    <source>
        <dbReference type="ARBA" id="ARBA00022982"/>
    </source>
</evidence>
<dbReference type="AlphaFoldDB" id="A0A1J5P9Y9"/>
<evidence type="ECO:0000256" key="15">
    <source>
        <dbReference type="ARBA" id="ARBA00049551"/>
    </source>
</evidence>
<feature type="transmembrane region" description="Helical" evidence="16">
    <location>
        <begin position="185"/>
        <end position="208"/>
    </location>
</feature>
<evidence type="ECO:0000256" key="6">
    <source>
        <dbReference type="ARBA" id="ARBA00022692"/>
    </source>
</evidence>
<evidence type="ECO:0000313" key="19">
    <source>
        <dbReference type="EMBL" id="OIQ64631.1"/>
    </source>
</evidence>
<dbReference type="Gene3D" id="1.20.5.2700">
    <property type="match status" value="1"/>
</dbReference>
<dbReference type="Pfam" id="PF00361">
    <property type="entry name" value="Proton_antipo_M"/>
    <property type="match status" value="1"/>
</dbReference>
<feature type="transmembrane region" description="Helical" evidence="16">
    <location>
        <begin position="81"/>
        <end position="105"/>
    </location>
</feature>
<feature type="transmembrane region" description="Helical" evidence="16">
    <location>
        <begin position="126"/>
        <end position="147"/>
    </location>
</feature>
<dbReference type="GO" id="GO:0008137">
    <property type="term" value="F:NADH dehydrogenase (ubiquinone) activity"/>
    <property type="evidence" value="ECO:0007669"/>
    <property type="project" value="UniProtKB-EC"/>
</dbReference>
<evidence type="ECO:0000256" key="3">
    <source>
        <dbReference type="ARBA" id="ARBA00021096"/>
    </source>
</evidence>
<keyword evidence="13" id="KW-0496">Mitochondrion</keyword>